<keyword evidence="2" id="KW-1185">Reference proteome</keyword>
<accession>A0A1C7N5F9</accession>
<dbReference type="OrthoDB" id="2281765at2759"/>
<gene>
    <name evidence="1" type="ORF">A0J61_07591</name>
</gene>
<proteinExistence type="predicted"/>
<evidence type="ECO:0000313" key="2">
    <source>
        <dbReference type="Proteomes" id="UP000093000"/>
    </source>
</evidence>
<dbReference type="InParanoid" id="A0A1C7N5F9"/>
<name>A0A1C7N5F9_9FUNG</name>
<evidence type="ECO:0000313" key="1">
    <source>
        <dbReference type="EMBL" id="OBZ84363.1"/>
    </source>
</evidence>
<protein>
    <submittedName>
        <fullName evidence="1">Uncharacterized protein</fullName>
    </submittedName>
</protein>
<dbReference type="Proteomes" id="UP000093000">
    <property type="component" value="Unassembled WGS sequence"/>
</dbReference>
<comment type="caution">
    <text evidence="1">The sequence shown here is derived from an EMBL/GenBank/DDBJ whole genome shotgun (WGS) entry which is preliminary data.</text>
</comment>
<sequence>MRLELHQLGLERGRILALHYHARNTLAVLLHNDYVDEATTILRSHSVTSIKDFNPLHPLLFIILPFKTRM</sequence>
<dbReference type="EMBL" id="LUGH01000520">
    <property type="protein sequence ID" value="OBZ84363.1"/>
    <property type="molecule type" value="Genomic_DNA"/>
</dbReference>
<organism evidence="1 2">
    <name type="scientific">Choanephora cucurbitarum</name>
    <dbReference type="NCBI Taxonomy" id="101091"/>
    <lineage>
        <taxon>Eukaryota</taxon>
        <taxon>Fungi</taxon>
        <taxon>Fungi incertae sedis</taxon>
        <taxon>Mucoromycota</taxon>
        <taxon>Mucoromycotina</taxon>
        <taxon>Mucoromycetes</taxon>
        <taxon>Mucorales</taxon>
        <taxon>Mucorineae</taxon>
        <taxon>Choanephoraceae</taxon>
        <taxon>Choanephoroideae</taxon>
        <taxon>Choanephora</taxon>
    </lineage>
</organism>
<reference evidence="1 2" key="1">
    <citation type="submission" date="2016-03" db="EMBL/GenBank/DDBJ databases">
        <title>Choanephora cucurbitarum.</title>
        <authorList>
            <person name="Min B."/>
            <person name="Park H."/>
            <person name="Park J.-H."/>
            <person name="Shin H.-D."/>
            <person name="Choi I.-G."/>
        </authorList>
    </citation>
    <scope>NUCLEOTIDE SEQUENCE [LARGE SCALE GENOMIC DNA]</scope>
    <source>
        <strain evidence="1 2">KUS-F28377</strain>
    </source>
</reference>
<dbReference type="AlphaFoldDB" id="A0A1C7N5F9"/>